<gene>
    <name evidence="6" type="ORF">SDC9_22531</name>
</gene>
<proteinExistence type="predicted"/>
<feature type="domain" description="Translocation and assembly module TamB C-terminal" evidence="5">
    <location>
        <begin position="1182"/>
        <end position="1442"/>
    </location>
</feature>
<keyword evidence="2" id="KW-0812">Transmembrane</keyword>
<feature type="domain" description="Translocation and assembly module TamB C-terminal" evidence="5">
    <location>
        <begin position="292"/>
        <end position="414"/>
    </location>
</feature>
<evidence type="ECO:0000256" key="2">
    <source>
        <dbReference type="ARBA" id="ARBA00022692"/>
    </source>
</evidence>
<evidence type="ECO:0000259" key="5">
    <source>
        <dbReference type="Pfam" id="PF04357"/>
    </source>
</evidence>
<dbReference type="PANTHER" id="PTHR36985:SF1">
    <property type="entry name" value="TRANSLOCATION AND ASSEMBLY MODULE SUBUNIT TAMB"/>
    <property type="match status" value="1"/>
</dbReference>
<evidence type="ECO:0000256" key="4">
    <source>
        <dbReference type="ARBA" id="ARBA00023136"/>
    </source>
</evidence>
<dbReference type="InterPro" id="IPR007452">
    <property type="entry name" value="TamB_C"/>
</dbReference>
<keyword evidence="4" id="KW-0472">Membrane</keyword>
<accession>A0A644UCI3</accession>
<evidence type="ECO:0000313" key="6">
    <source>
        <dbReference type="EMBL" id="MPL76685.1"/>
    </source>
</evidence>
<name>A0A644UCI3_9ZZZZ</name>
<dbReference type="GO" id="GO:0005886">
    <property type="term" value="C:plasma membrane"/>
    <property type="evidence" value="ECO:0007669"/>
    <property type="project" value="InterPro"/>
</dbReference>
<organism evidence="6">
    <name type="scientific">bioreactor metagenome</name>
    <dbReference type="NCBI Taxonomy" id="1076179"/>
    <lineage>
        <taxon>unclassified sequences</taxon>
        <taxon>metagenomes</taxon>
        <taxon>ecological metagenomes</taxon>
    </lineage>
</organism>
<keyword evidence="3" id="KW-1133">Transmembrane helix</keyword>
<dbReference type="Pfam" id="PF04357">
    <property type="entry name" value="TamB"/>
    <property type="match status" value="2"/>
</dbReference>
<dbReference type="GO" id="GO:0009306">
    <property type="term" value="P:protein secretion"/>
    <property type="evidence" value="ECO:0007669"/>
    <property type="project" value="InterPro"/>
</dbReference>
<dbReference type="PANTHER" id="PTHR36985">
    <property type="entry name" value="TRANSLOCATION AND ASSEMBLY MODULE SUBUNIT TAMB"/>
    <property type="match status" value="1"/>
</dbReference>
<dbReference type="EMBL" id="VSSQ01000099">
    <property type="protein sequence ID" value="MPL76685.1"/>
    <property type="molecule type" value="Genomic_DNA"/>
</dbReference>
<evidence type="ECO:0000256" key="3">
    <source>
        <dbReference type="ARBA" id="ARBA00022989"/>
    </source>
</evidence>
<protein>
    <recommendedName>
        <fullName evidence="5">Translocation and assembly module TamB C-terminal domain-containing protein</fullName>
    </recommendedName>
</protein>
<sequence length="1442" mass="156717">MSMARKYSLGFVVLLIVLYLGVINIVVPSYLAAAIPTIETIANNYINGKVDIGELSVSNTLELTAKNITVSDKSGVEIAEAPSVVIGFSLFKGLAGYSVVSAISNIYVNNPVVRVNMNKSDKWNIEDLIKESKESGAVFKGLVHINNGQLIMTTPYGKWTAGVQGDIDAAGNPAYAVDLDISLRNEILSIVGKINKDRAGTLAIKTESFGLDEFTAFIEHYIPVSNMSGDIKDMNLLWHNDGRAVGMSGSGKFSQASGTIINGNDRIPVTLDGKINFHEMAITAEKLSVTVKGEKAEINGNIDFTNRENPAAEDLAIQLEKFDVSKIMPASPVAGAVSGTLVLNGTQKNILVKGNLFAPGLVISGENLTNVSVPLSMQDDKILISDATAQYSGGKLSITATYDQTESKILANVDMKQIDLAPLAQLPNESIVVDGAVALEGSLANETIKLSTSANLMTLTWRGTVFRNLDVDIDINKDSVVINNFSGFSDDGGAMVAKGSVKNGTIDAKARISKFPISPFLQLANKDGYGTLSGEFTVYGPVHSFNIEGMATLGAGEIFGQKFKEANGFLSFKDNVLTIKQLQLNMEQGRHLVDGFIDFSGDQTVVDINLTTKHVRIDPISDYFAPTAKITGNFTNEAHVYGAINNLNIVGKMHAWDGSCKKFLVDDVAGEYSYNAGVLTLKGFKIKTLTTNIDLDGNMDAAGNLDFVMDARQIHLARIPQINNYADVEGMVDFSGRVKGTRALPMFAGALTSNSVKINGEELTGLAFFLESSGGTRNKLNGTFHQKAGGDYEASLLLDLGEGLLQGTLNVTGGNVKSLLKMAKEEFAMEGLLDGKIVINKDGKGSGISITGKVNKSKIRSVPFKDIAFDLFYKRGLLQIMNMKAEEETGGFMAAQGKVDFKGRKIDLEIGCNKVNAAILTAFMAKPVELGGQMDFTAQLTGSLDNPNGNVSLQVTQGTVAGVSFDNLYGMVTLRDDMFKLEQLLLEKDVYKVSAYGTFPEDLLRAKDNRRNPDAQMDLSVRLDNANLAILPSLTKWIDWAVGDTKGNVDITGTLEDPRINGSVFVDKGTIKIKEMSTLLDNFKMEVAFNGKQVTLKELSSNIGKEGLFVANGNFAFNDASNTPYLLNFDAKKVQVVSTYFNGTINAHGEVTQKRNRPHLTSTIRLDDVLLNIPGIPDIGQSDSNIGLDVTVELGPSIHLRNKYMYDLWIAGGLHITGSTKFTNVDGSIDATKGTISYIRTPFNIKRASVAWPIPGSVMPSVSFEATSRFSRYNITAKADGSVDDLNISLSSNPAKSQTELLRMLTLKTTDDNVNSSVNNANVQGLLDAGLQMTFMGDIEDFVKQTFAFDEFRIYNGNVRSSIGFDIDALKAENFTNEDRNQYNVLVSKHFMKNAMIGYSTSFDRQYHSVFAEYNITDKLNLNFSKDEKNRRWYGIQYQMSF</sequence>
<reference evidence="6" key="1">
    <citation type="submission" date="2019-08" db="EMBL/GenBank/DDBJ databases">
        <authorList>
            <person name="Kucharzyk K."/>
            <person name="Murdoch R.W."/>
            <person name="Higgins S."/>
            <person name="Loffler F."/>
        </authorList>
    </citation>
    <scope>NUCLEOTIDE SEQUENCE</scope>
</reference>
<evidence type="ECO:0000256" key="1">
    <source>
        <dbReference type="ARBA" id="ARBA00004167"/>
    </source>
</evidence>
<comment type="subcellular location">
    <subcellularLocation>
        <location evidence="1">Membrane</location>
        <topology evidence="1">Single-pass membrane protein</topology>
    </subcellularLocation>
</comment>
<comment type="caution">
    <text evidence="6">The sequence shown here is derived from an EMBL/GenBank/DDBJ whole genome shotgun (WGS) entry which is preliminary data.</text>
</comment>